<protein>
    <submittedName>
        <fullName evidence="2">Uncharacterized protein</fullName>
    </submittedName>
</protein>
<dbReference type="Proteomes" id="UP000015105">
    <property type="component" value="Chromosome 2D"/>
</dbReference>
<dbReference type="EnsemblPlants" id="AET2Gv20936400.2">
    <property type="protein sequence ID" value="AET2Gv20936400.2"/>
    <property type="gene ID" value="AET2Gv20936400"/>
</dbReference>
<name>A0A453CR99_AEGTS</name>
<sequence>MAFLLPKLTTPPCRSPPPTPPKSQLGLPSHGAGGRLHCSGPAQAAAPTHLNLPLLLSASQQEAPTAKSAETRSRAATAGGGGGDPRRSDFYLNLGAAVRALRDDLPAVFLREPNYDIYR</sequence>
<reference evidence="3" key="1">
    <citation type="journal article" date="2014" name="Science">
        <title>Ancient hybridizations among the ancestral genomes of bread wheat.</title>
        <authorList>
            <consortium name="International Wheat Genome Sequencing Consortium,"/>
            <person name="Marcussen T."/>
            <person name="Sandve S.R."/>
            <person name="Heier L."/>
            <person name="Spannagl M."/>
            <person name="Pfeifer M."/>
            <person name="Jakobsen K.S."/>
            <person name="Wulff B.B."/>
            <person name="Steuernagel B."/>
            <person name="Mayer K.F."/>
            <person name="Olsen O.A."/>
        </authorList>
    </citation>
    <scope>NUCLEOTIDE SEQUENCE [LARGE SCALE GENOMIC DNA]</scope>
    <source>
        <strain evidence="3">cv. AL8/78</strain>
    </source>
</reference>
<evidence type="ECO:0000256" key="1">
    <source>
        <dbReference type="SAM" id="MobiDB-lite"/>
    </source>
</evidence>
<evidence type="ECO:0000313" key="2">
    <source>
        <dbReference type="EnsemblPlants" id="AET2Gv20936400.2"/>
    </source>
</evidence>
<proteinExistence type="predicted"/>
<reference evidence="3" key="2">
    <citation type="journal article" date="2017" name="Nat. Plants">
        <title>The Aegilops tauschii genome reveals multiple impacts of transposons.</title>
        <authorList>
            <person name="Zhao G."/>
            <person name="Zou C."/>
            <person name="Li K."/>
            <person name="Wang K."/>
            <person name="Li T."/>
            <person name="Gao L."/>
            <person name="Zhang X."/>
            <person name="Wang H."/>
            <person name="Yang Z."/>
            <person name="Liu X."/>
            <person name="Jiang W."/>
            <person name="Mao L."/>
            <person name="Kong X."/>
            <person name="Jiao Y."/>
            <person name="Jia J."/>
        </authorList>
    </citation>
    <scope>NUCLEOTIDE SEQUENCE [LARGE SCALE GENOMIC DNA]</scope>
    <source>
        <strain evidence="3">cv. AL8/78</strain>
    </source>
</reference>
<feature type="region of interest" description="Disordered" evidence="1">
    <location>
        <begin position="1"/>
        <end position="43"/>
    </location>
</feature>
<dbReference type="Gramene" id="AET2Gv20936400.2">
    <property type="protein sequence ID" value="AET2Gv20936400.2"/>
    <property type="gene ID" value="AET2Gv20936400"/>
</dbReference>
<accession>A0A453CR99</accession>
<organism evidence="2 3">
    <name type="scientific">Aegilops tauschii subsp. strangulata</name>
    <name type="common">Goatgrass</name>
    <dbReference type="NCBI Taxonomy" id="200361"/>
    <lineage>
        <taxon>Eukaryota</taxon>
        <taxon>Viridiplantae</taxon>
        <taxon>Streptophyta</taxon>
        <taxon>Embryophyta</taxon>
        <taxon>Tracheophyta</taxon>
        <taxon>Spermatophyta</taxon>
        <taxon>Magnoliopsida</taxon>
        <taxon>Liliopsida</taxon>
        <taxon>Poales</taxon>
        <taxon>Poaceae</taxon>
        <taxon>BOP clade</taxon>
        <taxon>Pooideae</taxon>
        <taxon>Triticodae</taxon>
        <taxon>Triticeae</taxon>
        <taxon>Triticinae</taxon>
        <taxon>Aegilops</taxon>
    </lineage>
</organism>
<keyword evidence="3" id="KW-1185">Reference proteome</keyword>
<reference evidence="2" key="5">
    <citation type="journal article" date="2021" name="G3 (Bethesda)">
        <title>Aegilops tauschii genome assembly Aet v5.0 features greater sequence contiguity and improved annotation.</title>
        <authorList>
            <person name="Wang L."/>
            <person name="Zhu T."/>
            <person name="Rodriguez J.C."/>
            <person name="Deal K.R."/>
            <person name="Dubcovsky J."/>
            <person name="McGuire P.E."/>
            <person name="Lux T."/>
            <person name="Spannagl M."/>
            <person name="Mayer K.F.X."/>
            <person name="Baldrich P."/>
            <person name="Meyers B.C."/>
            <person name="Huo N."/>
            <person name="Gu Y.Q."/>
            <person name="Zhou H."/>
            <person name="Devos K.M."/>
            <person name="Bennetzen J.L."/>
            <person name="Unver T."/>
            <person name="Budak H."/>
            <person name="Gulick P.J."/>
            <person name="Galiba G."/>
            <person name="Kalapos B."/>
            <person name="Nelson D.R."/>
            <person name="Li P."/>
            <person name="You F.M."/>
            <person name="Luo M.C."/>
            <person name="Dvorak J."/>
        </authorList>
    </citation>
    <scope>NUCLEOTIDE SEQUENCE [LARGE SCALE GENOMIC DNA]</scope>
    <source>
        <strain evidence="2">cv. AL8/78</strain>
    </source>
</reference>
<feature type="compositionally biased region" description="Low complexity" evidence="1">
    <location>
        <begin position="1"/>
        <end position="12"/>
    </location>
</feature>
<dbReference type="AlphaFoldDB" id="A0A453CR99"/>
<reference evidence="2" key="3">
    <citation type="journal article" date="2017" name="Nature">
        <title>Genome sequence of the progenitor of the wheat D genome Aegilops tauschii.</title>
        <authorList>
            <person name="Luo M.C."/>
            <person name="Gu Y.Q."/>
            <person name="Puiu D."/>
            <person name="Wang H."/>
            <person name="Twardziok S.O."/>
            <person name="Deal K.R."/>
            <person name="Huo N."/>
            <person name="Zhu T."/>
            <person name="Wang L."/>
            <person name="Wang Y."/>
            <person name="McGuire P.E."/>
            <person name="Liu S."/>
            <person name="Long H."/>
            <person name="Ramasamy R.K."/>
            <person name="Rodriguez J.C."/>
            <person name="Van S.L."/>
            <person name="Yuan L."/>
            <person name="Wang Z."/>
            <person name="Xia Z."/>
            <person name="Xiao L."/>
            <person name="Anderson O.D."/>
            <person name="Ouyang S."/>
            <person name="Liang Y."/>
            <person name="Zimin A.V."/>
            <person name="Pertea G."/>
            <person name="Qi P."/>
            <person name="Bennetzen J.L."/>
            <person name="Dai X."/>
            <person name="Dawson M.W."/>
            <person name="Muller H.G."/>
            <person name="Kugler K."/>
            <person name="Rivarola-Duarte L."/>
            <person name="Spannagl M."/>
            <person name="Mayer K.F.X."/>
            <person name="Lu F.H."/>
            <person name="Bevan M.W."/>
            <person name="Leroy P."/>
            <person name="Li P."/>
            <person name="You F.M."/>
            <person name="Sun Q."/>
            <person name="Liu Z."/>
            <person name="Lyons E."/>
            <person name="Wicker T."/>
            <person name="Salzberg S.L."/>
            <person name="Devos K.M."/>
            <person name="Dvorak J."/>
        </authorList>
    </citation>
    <scope>NUCLEOTIDE SEQUENCE [LARGE SCALE GENOMIC DNA]</scope>
    <source>
        <strain evidence="2">cv. AL8/78</strain>
    </source>
</reference>
<reference evidence="2" key="4">
    <citation type="submission" date="2019-03" db="UniProtKB">
        <authorList>
            <consortium name="EnsemblPlants"/>
        </authorList>
    </citation>
    <scope>IDENTIFICATION</scope>
</reference>
<evidence type="ECO:0000313" key="3">
    <source>
        <dbReference type="Proteomes" id="UP000015105"/>
    </source>
</evidence>
<feature type="region of interest" description="Disordered" evidence="1">
    <location>
        <begin position="56"/>
        <end position="88"/>
    </location>
</feature>